<evidence type="ECO:0000256" key="1">
    <source>
        <dbReference type="ARBA" id="ARBA00006586"/>
    </source>
</evidence>
<dbReference type="RefSeq" id="WP_145049024.1">
    <property type="nucleotide sequence ID" value="NZ_CP036433.1"/>
</dbReference>
<keyword evidence="5" id="KW-0479">Metal-binding</keyword>
<dbReference type="GO" id="GO:0017000">
    <property type="term" value="P:antibiotic biosynthetic process"/>
    <property type="evidence" value="ECO:0007669"/>
    <property type="project" value="InterPro"/>
</dbReference>
<dbReference type="Gene3D" id="1.10.439.10">
    <property type="entry name" value="Penicillin Amidohydrolase, domain 1"/>
    <property type="match status" value="1"/>
</dbReference>
<name>A0A518DLS3_9BACT</name>
<feature type="binding site" evidence="5">
    <location>
        <position position="290"/>
    </location>
    <ligand>
        <name>Ca(2+)</name>
        <dbReference type="ChEBI" id="CHEBI:29108"/>
    </ligand>
</feature>
<dbReference type="AlphaFoldDB" id="A0A518DLS3"/>
<dbReference type="InterPro" id="IPR014395">
    <property type="entry name" value="Pen/GL7ACA/AHL_acylase"/>
</dbReference>
<dbReference type="InterPro" id="IPR023343">
    <property type="entry name" value="Penicillin_amidase_dom1"/>
</dbReference>
<dbReference type="SUPFAM" id="SSF56235">
    <property type="entry name" value="N-terminal nucleophile aminohydrolases (Ntn hydrolases)"/>
    <property type="match status" value="1"/>
</dbReference>
<dbReference type="EMBL" id="CP036433">
    <property type="protein sequence ID" value="QDU92775.1"/>
    <property type="molecule type" value="Genomic_DNA"/>
</dbReference>
<dbReference type="PANTHER" id="PTHR34218">
    <property type="entry name" value="PEPTIDASE S45 PENICILLIN AMIDASE"/>
    <property type="match status" value="1"/>
</dbReference>
<dbReference type="InterPro" id="IPR002692">
    <property type="entry name" value="S45"/>
</dbReference>
<dbReference type="Gene3D" id="1.10.1400.10">
    <property type="match status" value="1"/>
</dbReference>
<dbReference type="CDD" id="cd03747">
    <property type="entry name" value="Ntn_PGA_like"/>
    <property type="match status" value="1"/>
</dbReference>
<evidence type="ECO:0000313" key="7">
    <source>
        <dbReference type="Proteomes" id="UP000317648"/>
    </source>
</evidence>
<evidence type="ECO:0000256" key="2">
    <source>
        <dbReference type="ARBA" id="ARBA00022801"/>
    </source>
</evidence>
<keyword evidence="3" id="KW-0865">Zymogen</keyword>
<organism evidence="6 7">
    <name type="scientific">Lignipirellula cremea</name>
    <dbReference type="NCBI Taxonomy" id="2528010"/>
    <lineage>
        <taxon>Bacteria</taxon>
        <taxon>Pseudomonadati</taxon>
        <taxon>Planctomycetota</taxon>
        <taxon>Planctomycetia</taxon>
        <taxon>Pirellulales</taxon>
        <taxon>Pirellulaceae</taxon>
        <taxon>Lignipirellula</taxon>
    </lineage>
</organism>
<feature type="binding site" evidence="5">
    <location>
        <position position="287"/>
    </location>
    <ligand>
        <name>Ca(2+)</name>
        <dbReference type="ChEBI" id="CHEBI:29108"/>
    </ligand>
</feature>
<dbReference type="Gene3D" id="2.30.120.10">
    <property type="match status" value="1"/>
</dbReference>
<protein>
    <submittedName>
        <fullName evidence="6">Acyl-homoserine lactone acylase QuiP</fullName>
        <ecNumber evidence="6">3.5.1.97</ecNumber>
    </submittedName>
</protein>
<evidence type="ECO:0000256" key="3">
    <source>
        <dbReference type="ARBA" id="ARBA00023145"/>
    </source>
</evidence>
<dbReference type="Pfam" id="PF01804">
    <property type="entry name" value="Penicil_amidase"/>
    <property type="match status" value="1"/>
</dbReference>
<dbReference type="GO" id="GO:0016811">
    <property type="term" value="F:hydrolase activity, acting on carbon-nitrogen (but not peptide) bonds, in linear amides"/>
    <property type="evidence" value="ECO:0007669"/>
    <property type="project" value="InterPro"/>
</dbReference>
<gene>
    <name evidence="6" type="primary">quiP</name>
    <name evidence="6" type="ORF">Pla8534_05240</name>
</gene>
<comment type="cofactor">
    <cofactor evidence="5">
        <name>Ca(2+)</name>
        <dbReference type="ChEBI" id="CHEBI:29108"/>
    </cofactor>
    <text evidence="5">Binds 1 Ca(2+) ion per dimer.</text>
</comment>
<dbReference type="KEGG" id="lcre:Pla8534_05240"/>
<proteinExistence type="inferred from homology"/>
<feature type="binding site" evidence="5">
    <location>
        <position position="289"/>
    </location>
    <ligand>
        <name>Ca(2+)</name>
        <dbReference type="ChEBI" id="CHEBI:29108"/>
    </ligand>
</feature>
<dbReference type="PIRSF" id="PIRSF001227">
    <property type="entry name" value="Pen_acylase"/>
    <property type="match status" value="1"/>
</dbReference>
<keyword evidence="2 6" id="KW-0378">Hydrolase</keyword>
<dbReference type="GO" id="GO:0046872">
    <property type="term" value="F:metal ion binding"/>
    <property type="evidence" value="ECO:0007669"/>
    <property type="project" value="UniProtKB-KW"/>
</dbReference>
<dbReference type="Proteomes" id="UP000317648">
    <property type="component" value="Chromosome"/>
</dbReference>
<dbReference type="PANTHER" id="PTHR34218:SF4">
    <property type="entry name" value="ACYL-HOMOSERINE LACTONE ACYLASE QUIP"/>
    <property type="match status" value="1"/>
</dbReference>
<feature type="active site" description="Nucleophile" evidence="4">
    <location>
        <position position="214"/>
    </location>
</feature>
<feature type="binding site" evidence="5">
    <location>
        <position position="156"/>
    </location>
    <ligand>
        <name>Ca(2+)</name>
        <dbReference type="ChEBI" id="CHEBI:29108"/>
    </ligand>
</feature>
<dbReference type="InterPro" id="IPR043147">
    <property type="entry name" value="Penicillin_amidase_A-knob"/>
</dbReference>
<keyword evidence="7" id="KW-1185">Reference proteome</keyword>
<comment type="similarity">
    <text evidence="1">Belongs to the peptidase S45 family.</text>
</comment>
<reference evidence="6 7" key="1">
    <citation type="submission" date="2019-02" db="EMBL/GenBank/DDBJ databases">
        <title>Deep-cultivation of Planctomycetes and their phenomic and genomic characterization uncovers novel biology.</title>
        <authorList>
            <person name="Wiegand S."/>
            <person name="Jogler M."/>
            <person name="Boedeker C."/>
            <person name="Pinto D."/>
            <person name="Vollmers J."/>
            <person name="Rivas-Marin E."/>
            <person name="Kohn T."/>
            <person name="Peeters S.H."/>
            <person name="Heuer A."/>
            <person name="Rast P."/>
            <person name="Oberbeckmann S."/>
            <person name="Bunk B."/>
            <person name="Jeske O."/>
            <person name="Meyerdierks A."/>
            <person name="Storesund J.E."/>
            <person name="Kallscheuer N."/>
            <person name="Luecker S."/>
            <person name="Lage O.M."/>
            <person name="Pohl T."/>
            <person name="Merkel B.J."/>
            <person name="Hornburger P."/>
            <person name="Mueller R.-W."/>
            <person name="Bruemmer F."/>
            <person name="Labrenz M."/>
            <person name="Spormann A.M."/>
            <person name="Op den Camp H."/>
            <person name="Overmann J."/>
            <person name="Amann R."/>
            <person name="Jetten M.S.M."/>
            <person name="Mascher T."/>
            <person name="Medema M.H."/>
            <person name="Devos D.P."/>
            <person name="Kaster A.-K."/>
            <person name="Ovreas L."/>
            <person name="Rohde M."/>
            <person name="Galperin M.Y."/>
            <person name="Jogler C."/>
        </authorList>
    </citation>
    <scope>NUCLEOTIDE SEQUENCE [LARGE SCALE GENOMIC DNA]</scope>
    <source>
        <strain evidence="6 7">Pla85_3_4</strain>
    </source>
</reference>
<dbReference type="OrthoDB" id="9759796at2"/>
<dbReference type="Gene3D" id="3.60.20.10">
    <property type="entry name" value="Glutamine Phosphoribosylpyrophosphate, subunit 1, domain 1"/>
    <property type="match status" value="1"/>
</dbReference>
<dbReference type="EC" id="3.5.1.97" evidence="6"/>
<accession>A0A518DLS3</accession>
<dbReference type="InterPro" id="IPR043146">
    <property type="entry name" value="Penicillin_amidase_N_B-knob"/>
</dbReference>
<dbReference type="InterPro" id="IPR029055">
    <property type="entry name" value="Ntn_hydrolases_N"/>
</dbReference>
<sequence length="737" mass="82198">MKPLRLKNCQRDIQASRDAAGVPHLQAANWLDAVYGLGFLHAIDRGTQMLFSRSVAQGTAAADISGSSELLETDHFFRRLGLGRLGESEAEALSENTREQLQAYCQGVNDGIAGVGRTLPIWATGFQITPWQPSSVLLVGQLLSFGGLAVSQMQNERLLIDLIHAGASEEGLKELFTPHLDDVDFELLRQVKMASQLSDDALEVLIDLPRLAGSNAWAVRPQRSASGGAMLASDPHLEINRLPAIWYEAVVRYGDRYVMGATLPGCPLFAVARTERLAWGVTYMKGDTVDFFVEDCRRTDDGVWQYRREQEWEDFTVREEIIQRKGGASETLLAYENPQGVLDSNPDERGPGYHLSIAWTGNNAGSGAAIASWLDVLSAEDAAAGMEIVRECTQPTLCWVFADREGHIGLQSCGRFPIRGGGHTGLTPIPAWDPANHWQGFHPTSILPRIYDPPEGFVATANENINPPGGPMFCTQILPGYRKRRIDERLQQLDHATLNDMQSLQYDLISLQASDLVALFLPHLPEGKLKERLSGWNFSFHPTSQEAPLFQSLYRNVLVEIFGHEEGIGWRRMVYLCSRAGFSGMVVAAIDRLLHQEKSCWWRVRDKGSMIHDAALRVDADAKITWADVNYFHFTDRYFGSHQVGRLFGFNSRQYPMPGHHATPFQGHVLQTAKRESTFAPSYHFVTDLSTDWAATNMPGGPSESRFSRYYNIDVPRWFSGEYKKLHGQPEPDSPPA</sequence>
<evidence type="ECO:0000256" key="4">
    <source>
        <dbReference type="PIRSR" id="PIRSR001227-1"/>
    </source>
</evidence>
<keyword evidence="5" id="KW-0106">Calcium</keyword>
<evidence type="ECO:0000256" key="5">
    <source>
        <dbReference type="PIRSR" id="PIRSR001227-2"/>
    </source>
</evidence>
<evidence type="ECO:0000313" key="6">
    <source>
        <dbReference type="EMBL" id="QDU92775.1"/>
    </source>
</evidence>